<evidence type="ECO:0000313" key="2">
    <source>
        <dbReference type="Proteomes" id="UP000533469"/>
    </source>
</evidence>
<evidence type="ECO:0000313" key="1">
    <source>
        <dbReference type="EMBL" id="MBB3770462.1"/>
    </source>
</evidence>
<gene>
    <name evidence="1" type="ORF">FHS55_001048</name>
</gene>
<dbReference type="RefSeq" id="WP_183188549.1">
    <property type="nucleotide sequence ID" value="NZ_JACICD010000001.1"/>
</dbReference>
<accession>A0A839Z4B4</accession>
<reference evidence="1 2" key="1">
    <citation type="submission" date="2020-08" db="EMBL/GenBank/DDBJ databases">
        <title>Genomic Encyclopedia of Type Strains, Phase IV (KMG-IV): sequencing the most valuable type-strain genomes for metagenomic binning, comparative biology and taxonomic classification.</title>
        <authorList>
            <person name="Goeker M."/>
        </authorList>
    </citation>
    <scope>NUCLEOTIDE SEQUENCE [LARGE SCALE GENOMIC DNA]</scope>
    <source>
        <strain evidence="1 2">DSM 5895</strain>
    </source>
</reference>
<comment type="caution">
    <text evidence="1">The sequence shown here is derived from an EMBL/GenBank/DDBJ whole genome shotgun (WGS) entry which is preliminary data.</text>
</comment>
<proteinExistence type="predicted"/>
<protein>
    <submittedName>
        <fullName evidence="1">Uncharacterized protein</fullName>
    </submittedName>
</protein>
<dbReference type="AlphaFoldDB" id="A0A839Z4B4"/>
<name>A0A839Z4B4_9HYPH</name>
<keyword evidence="2" id="KW-1185">Reference proteome</keyword>
<organism evidence="1 2">
    <name type="scientific">Ancylobacter tetraedralis</name>
    <dbReference type="NCBI Taxonomy" id="217068"/>
    <lineage>
        <taxon>Bacteria</taxon>
        <taxon>Pseudomonadati</taxon>
        <taxon>Pseudomonadota</taxon>
        <taxon>Alphaproteobacteria</taxon>
        <taxon>Hyphomicrobiales</taxon>
        <taxon>Xanthobacteraceae</taxon>
        <taxon>Ancylobacter</taxon>
    </lineage>
</organism>
<dbReference type="Proteomes" id="UP000533469">
    <property type="component" value="Unassembled WGS sequence"/>
</dbReference>
<sequence>MPLSEDQLCEIFADGVRDIPALRLWLLGRTKFAGQADQCRLLDGEQMAIRPRRRWWRHWWCYVPELSRESLTKIFMVFEVGTTGERFALHFENKRQGSKFSPGQAAAYAPRARHMSLKAEYLSYTNFQTLLLAPADFRRRRAADVDRFDVLLTYDEIARFLPAFGASESD</sequence>
<dbReference type="EMBL" id="JACICD010000001">
    <property type="protein sequence ID" value="MBB3770462.1"/>
    <property type="molecule type" value="Genomic_DNA"/>
</dbReference>